<evidence type="ECO:0000256" key="4">
    <source>
        <dbReference type="ARBA" id="ARBA00022656"/>
    </source>
</evidence>
<dbReference type="InterPro" id="IPR018247">
    <property type="entry name" value="EF_Hand_1_Ca_BS"/>
</dbReference>
<dbReference type="Proteomes" id="UP001479520">
    <property type="component" value="Chromosome"/>
</dbReference>
<gene>
    <name evidence="10" type="ORF">AADV58_11175</name>
</gene>
<dbReference type="InterPro" id="IPR018511">
    <property type="entry name" value="Hemolysin-typ_Ca-bd_CS"/>
</dbReference>
<keyword evidence="3" id="KW-0964">Secreted</keyword>
<dbReference type="PRINTS" id="PR00313">
    <property type="entry name" value="CABNDNGRPT"/>
</dbReference>
<dbReference type="PROSITE" id="PS00018">
    <property type="entry name" value="EF_HAND_1"/>
    <property type="match status" value="5"/>
</dbReference>
<sequence>MSQTNPIAQVVSLNGSAFAITKNGSSRQLKAGDRLLPGETVVTGANADIVLAANDGREIRLGNSQTVVFDNEVAGTSSPDDSAIRTGSDGFRQITQALASNAPLDELLDEEAPAAGQAGATSEGGHSFIEFARILEEIGGAATAYNFGTGDRSGLALSDEAVLSAGNLLPDDNTPPNGGAAPRVIIVEDANNDGFINRAEANGNADVRVEFNRDLVDVGDTVRVSDGTIVRDIVINAGDKANGYITTDFPIPPHGSVLVVDAYLIDPAGNASERGSAAAKIDTSNLQGLVVTITEDINGDGYINKAELQGKVDVEFTLPPEAIAGDLLTIWATGHSTITIELTQAHIDAGRVEIELDPPGNGSKLEVRAQVSDPAGNLSNEASAAAIIETSDIGAPRVTLLDDLNRDGYINAAELQGDIDARIGLPSGARAGEWLFVSVNGNARLPILLTQQDIRNGHVDIGGIPNPGDGQTVTVTAFIRDLAGNTSPTGEASAIIDTTVFSGLSVAITEDRNGDGFINREELRDNDIDVRVTLPAGAAVGDSLTVSGSGNVDQVFTLTAADIAAGHLDVKFNPTADDTTFVTTATIRDIAGNSAGPAEASARLMLGEPGAPQVFILEDRNSDGWINAAELQGKIDVSITLPPTIRAGDQLLITVNSQVLAPIVMTQSDVIRGSVAFEFDNPGEGQRIDVSAQVRDPAGNLGKVGHAGATIDTLAPNGGNAPLVEITEDANGDGRISAAELNGEVDVQVRFDGDKVDIGDIVVVTSGQLTREIQITAADKQAGFVTTHFPPQAHGTTITVEAEIRDPAGNTTPRGEAQALFWTNLIIVDAEVSVSEEGLRHGIPDREGNPHDNTDEPTASGTIGIVNGNAALSLCLAPPSQALYSGGVQIVWSGAGTEDSPLVGRAGALGPEVICARIDSQGNYEVRLLKPIDHPSGNGENIESLQFTIRANDGSQQTEASLTVHIEDDAPLANNQAIRIGDGDGVDTNLMIMLDLSASMNQRTGVKDLDGQELSRLDLAKIAIRDLLDRYDALGDVKVRLVVFGNDGHALGERWLTIDEARLLLAGLEAGNEASNYDAALATAQLAFASDGKIAGGQNVSYFFSDGEPTIDSSGHPFNYPGQFDPFLGDGIDRDEECAWRQFLNDNDMTSQAIGVGPRSIIIPNQLNPIAWDGQAESDLNGYWIGDFNEMACVFAATVSGPTTLSGSLGGFGADGGHVAALAIGGYLFAYDAQANTIAVSGTSATVSGYQFDPVARTLTVQTTAGETIRIGLCDGSYQYHVAEAPPRGSTTQVEFILVDNDGDQATGSLQFIGTGTPSTVNVAPVTGIETSNNLLGIIGLDALDLIDLGTRTRFTAVDANNNIAKLEISYRSLINLGPYYLKASHALADELGLNLTIINNPGLLGLILPSSTLVITAKDGGTIDNLALNELLGTVHYEQSLLDVSVLSATSITATDSNGLSSTSSVGSLAEVGLLSTPDQNGRIIEGSSQDDTLTATQEGSRLYGHDGNDVLIGSDGSDLLRGGAGDDALHAGNGNDLLIGGKGNDLLWGGDGSDVFRWEFGDQGTVDTPAIDRIMDFNLHAPVGAGGDIIDLRDLLQGEYHDGFAPGNLTQYLHFETTASGTTIHINPLGNGAAVTQQIVIEGVDFSEGGQFTGNSQIIQNLLQQGKLLVD</sequence>
<dbReference type="InterPro" id="IPR050557">
    <property type="entry name" value="RTX_toxin/Mannuronan_C5-epim"/>
</dbReference>
<dbReference type="Pfam" id="PF13202">
    <property type="entry name" value="EF-hand_5"/>
    <property type="match status" value="2"/>
</dbReference>
<evidence type="ECO:0000256" key="5">
    <source>
        <dbReference type="ARBA" id="ARBA00022737"/>
    </source>
</evidence>
<evidence type="ECO:0000313" key="11">
    <source>
        <dbReference type="Proteomes" id="UP001479520"/>
    </source>
</evidence>
<dbReference type="Gene3D" id="2.60.40.10">
    <property type="entry name" value="Immunoglobulins"/>
    <property type="match status" value="4"/>
</dbReference>
<keyword evidence="5" id="KW-0677">Repeat</keyword>
<dbReference type="InterPro" id="IPR047777">
    <property type="entry name" value="LapA-like_RM"/>
</dbReference>
<dbReference type="InterPro" id="IPR003995">
    <property type="entry name" value="RTX_toxin_determinant-A"/>
</dbReference>
<keyword evidence="4" id="KW-0800">Toxin</keyword>
<dbReference type="PRINTS" id="PR01488">
    <property type="entry name" value="RTXTOXINA"/>
</dbReference>
<dbReference type="SUPFAM" id="SSF51120">
    <property type="entry name" value="beta-Roll"/>
    <property type="match status" value="1"/>
</dbReference>
<evidence type="ECO:0000256" key="3">
    <source>
        <dbReference type="ARBA" id="ARBA00022525"/>
    </source>
</evidence>
<dbReference type="PANTHER" id="PTHR38340:SF1">
    <property type="entry name" value="S-LAYER PROTEIN"/>
    <property type="match status" value="1"/>
</dbReference>
<dbReference type="InterPro" id="IPR001343">
    <property type="entry name" value="Hemolysn_Ca-bd"/>
</dbReference>
<keyword evidence="11" id="KW-1185">Reference proteome</keyword>
<dbReference type="CDD" id="cd00198">
    <property type="entry name" value="vWFA"/>
    <property type="match status" value="1"/>
</dbReference>
<dbReference type="InterPro" id="IPR036465">
    <property type="entry name" value="vWFA_dom_sf"/>
</dbReference>
<proteinExistence type="predicted"/>
<keyword evidence="6" id="KW-0843">Virulence</keyword>
<organism evidence="10 11">
    <name type="scientific">Azonexus hydrophilus</name>
    <dbReference type="NCBI Taxonomy" id="418702"/>
    <lineage>
        <taxon>Bacteria</taxon>
        <taxon>Pseudomonadati</taxon>
        <taxon>Pseudomonadota</taxon>
        <taxon>Betaproteobacteria</taxon>
        <taxon>Rhodocyclales</taxon>
        <taxon>Azonexaceae</taxon>
        <taxon>Azonexus</taxon>
    </lineage>
</organism>
<dbReference type="SMART" id="SM00327">
    <property type="entry name" value="VWA"/>
    <property type="match status" value="1"/>
</dbReference>
<feature type="domain" description="VWFA" evidence="9">
    <location>
        <begin position="989"/>
        <end position="1199"/>
    </location>
</feature>
<dbReference type="Pfam" id="PF13519">
    <property type="entry name" value="VWA_2"/>
    <property type="match status" value="1"/>
</dbReference>
<name>A0ABZ2XD05_9RHOO</name>
<evidence type="ECO:0000256" key="6">
    <source>
        <dbReference type="ARBA" id="ARBA00023026"/>
    </source>
</evidence>
<dbReference type="RefSeq" id="WP_341743201.1">
    <property type="nucleotide sequence ID" value="NZ_CP151406.1"/>
</dbReference>
<dbReference type="EMBL" id="CP151406">
    <property type="protein sequence ID" value="WZJ20515.1"/>
    <property type="molecule type" value="Genomic_DNA"/>
</dbReference>
<dbReference type="InterPro" id="IPR019960">
    <property type="entry name" value="T1SS_VCA0849"/>
</dbReference>
<evidence type="ECO:0000256" key="7">
    <source>
        <dbReference type="ARBA" id="ARBA00023136"/>
    </source>
</evidence>
<keyword evidence="7" id="KW-0472">Membrane</keyword>
<dbReference type="InterPro" id="IPR011049">
    <property type="entry name" value="Serralysin-like_metalloprot_C"/>
</dbReference>
<accession>A0ABZ2XD05</accession>
<dbReference type="InterPro" id="IPR002048">
    <property type="entry name" value="EF_hand_dom"/>
</dbReference>
<evidence type="ECO:0000256" key="2">
    <source>
        <dbReference type="ARBA" id="ARBA00004613"/>
    </source>
</evidence>
<dbReference type="Gene3D" id="2.150.10.10">
    <property type="entry name" value="Serralysin-like metalloprotease, C-terminal"/>
    <property type="match status" value="1"/>
</dbReference>
<dbReference type="InterPro" id="IPR002035">
    <property type="entry name" value="VWF_A"/>
</dbReference>
<dbReference type="PROSITE" id="PS50234">
    <property type="entry name" value="VWFA"/>
    <property type="match status" value="1"/>
</dbReference>
<dbReference type="PANTHER" id="PTHR38340">
    <property type="entry name" value="S-LAYER PROTEIN"/>
    <property type="match status" value="1"/>
</dbReference>
<evidence type="ECO:0000256" key="8">
    <source>
        <dbReference type="SAM" id="MobiDB-lite"/>
    </source>
</evidence>
<protein>
    <submittedName>
        <fullName evidence="10">Retention module-containing protein</fullName>
    </submittedName>
</protein>
<feature type="compositionally biased region" description="Basic and acidic residues" evidence="8">
    <location>
        <begin position="840"/>
        <end position="854"/>
    </location>
</feature>
<reference evidence="10 11" key="1">
    <citation type="submission" date="2024-04" db="EMBL/GenBank/DDBJ databases">
        <title>Dissimilatory iodate-reducing microorganisms contribute to the enrichment of iodine in groundwater.</title>
        <authorList>
            <person name="Jiang Z."/>
        </authorList>
    </citation>
    <scope>NUCLEOTIDE SEQUENCE [LARGE SCALE GENOMIC DNA]</scope>
    <source>
        <strain evidence="10 11">NCP973</strain>
    </source>
</reference>
<evidence type="ECO:0000256" key="1">
    <source>
        <dbReference type="ARBA" id="ARBA00004370"/>
    </source>
</evidence>
<evidence type="ECO:0000259" key="9">
    <source>
        <dbReference type="PROSITE" id="PS50234"/>
    </source>
</evidence>
<evidence type="ECO:0000313" key="10">
    <source>
        <dbReference type="EMBL" id="WZJ20515.1"/>
    </source>
</evidence>
<dbReference type="NCBIfam" id="TIGR03661">
    <property type="entry name" value="T1SS_VCA0849"/>
    <property type="match status" value="1"/>
</dbReference>
<dbReference type="InterPro" id="IPR013783">
    <property type="entry name" value="Ig-like_fold"/>
</dbReference>
<dbReference type="NCBIfam" id="NF033682">
    <property type="entry name" value="retention_LapA"/>
    <property type="match status" value="1"/>
</dbReference>
<feature type="region of interest" description="Disordered" evidence="8">
    <location>
        <begin position="840"/>
        <end position="862"/>
    </location>
</feature>
<dbReference type="Pfam" id="PF00353">
    <property type="entry name" value="HemolysinCabind"/>
    <property type="match status" value="1"/>
</dbReference>
<comment type="subcellular location">
    <subcellularLocation>
        <location evidence="1">Membrane</location>
    </subcellularLocation>
    <subcellularLocation>
        <location evidence="2">Secreted</location>
    </subcellularLocation>
</comment>
<dbReference type="SUPFAM" id="SSF53300">
    <property type="entry name" value="vWA-like"/>
    <property type="match status" value="1"/>
</dbReference>
<dbReference type="Gene3D" id="3.40.50.410">
    <property type="entry name" value="von Willebrand factor, type A domain"/>
    <property type="match status" value="1"/>
</dbReference>
<dbReference type="PROSITE" id="PS00330">
    <property type="entry name" value="HEMOLYSIN_CALCIUM"/>
    <property type="match status" value="2"/>
</dbReference>